<evidence type="ECO:0000256" key="5">
    <source>
        <dbReference type="ARBA" id="ARBA00023128"/>
    </source>
</evidence>
<keyword evidence="10" id="KW-1185">Reference proteome</keyword>
<evidence type="ECO:0000313" key="9">
    <source>
        <dbReference type="EMBL" id="SCU89871.1"/>
    </source>
</evidence>
<dbReference type="InterPro" id="IPR036291">
    <property type="entry name" value="NAD(P)-bd_dom_sf"/>
</dbReference>
<evidence type="ECO:0000256" key="1">
    <source>
        <dbReference type="ARBA" id="ARBA00004450"/>
    </source>
</evidence>
<keyword evidence="5" id="KW-0496">Mitochondrion</keyword>
<comment type="subcellular location">
    <subcellularLocation>
        <location evidence="1">Mitochondrion outer membrane</location>
        <topology evidence="1">Peripheral membrane protein</topology>
    </subcellularLocation>
</comment>
<dbReference type="Proteomes" id="UP000190274">
    <property type="component" value="Chromosome F"/>
</dbReference>
<keyword evidence="4" id="KW-0809">Transit peptide</keyword>
<comment type="similarity">
    <text evidence="2">Belongs to the FMP52 family.</text>
</comment>
<protein>
    <recommendedName>
        <fullName evidence="8">Protein FMP52, mitochondrial</fullName>
    </recommendedName>
    <alternativeName>
        <fullName evidence="7">Protein fmp52, mitochondrial</fullName>
    </alternativeName>
</protein>
<dbReference type="GO" id="GO:0005741">
    <property type="term" value="C:mitochondrial outer membrane"/>
    <property type="evidence" value="ECO:0007669"/>
    <property type="project" value="UniProtKB-SubCell"/>
</dbReference>
<evidence type="ECO:0000256" key="7">
    <source>
        <dbReference type="ARBA" id="ARBA00071738"/>
    </source>
</evidence>
<dbReference type="Pfam" id="PF08732">
    <property type="entry name" value="HIM1"/>
    <property type="match status" value="1"/>
</dbReference>
<dbReference type="STRING" id="1266660.A0A1G4JIB9"/>
<accession>A0A1G4JIB9</accession>
<dbReference type="GO" id="GO:0051170">
    <property type="term" value="P:import into nucleus"/>
    <property type="evidence" value="ECO:0007669"/>
    <property type="project" value="TreeGrafter"/>
</dbReference>
<dbReference type="InterPro" id="IPR014843">
    <property type="entry name" value="Him1/Fmp52"/>
</dbReference>
<evidence type="ECO:0000256" key="2">
    <source>
        <dbReference type="ARBA" id="ARBA00006617"/>
    </source>
</evidence>
<name>A0A1G4JIB9_9SACH</name>
<evidence type="ECO:0000256" key="6">
    <source>
        <dbReference type="ARBA" id="ARBA00023136"/>
    </source>
</evidence>
<evidence type="ECO:0000256" key="4">
    <source>
        <dbReference type="ARBA" id="ARBA00022946"/>
    </source>
</evidence>
<reference evidence="9 10" key="1">
    <citation type="submission" date="2016-03" db="EMBL/GenBank/DDBJ databases">
        <authorList>
            <person name="Devillers H."/>
        </authorList>
    </citation>
    <scope>NUCLEOTIDE SEQUENCE [LARGE SCALE GENOMIC DNA]</scope>
    <source>
        <strain evidence="9">CBS 10888</strain>
    </source>
</reference>
<gene>
    <name evidence="9" type="ORF">LADA_0F00232G</name>
</gene>
<dbReference type="EMBL" id="LT598458">
    <property type="protein sequence ID" value="SCU89871.1"/>
    <property type="molecule type" value="Genomic_DNA"/>
</dbReference>
<organism evidence="9 10">
    <name type="scientific">Lachancea dasiensis</name>
    <dbReference type="NCBI Taxonomy" id="1072105"/>
    <lineage>
        <taxon>Eukaryota</taxon>
        <taxon>Fungi</taxon>
        <taxon>Dikarya</taxon>
        <taxon>Ascomycota</taxon>
        <taxon>Saccharomycotina</taxon>
        <taxon>Saccharomycetes</taxon>
        <taxon>Saccharomycetales</taxon>
        <taxon>Saccharomycetaceae</taxon>
        <taxon>Lachancea</taxon>
    </lineage>
</organism>
<dbReference type="Gene3D" id="3.40.50.720">
    <property type="entry name" value="NAD(P)-binding Rossmann-like Domain"/>
    <property type="match status" value="1"/>
</dbReference>
<proteinExistence type="inferred from homology"/>
<keyword evidence="3" id="KW-1000">Mitochondrion outer membrane</keyword>
<dbReference type="PANTHER" id="PTHR14097:SF7">
    <property type="entry name" value="OXIDOREDUCTASE HTATIP2"/>
    <property type="match status" value="1"/>
</dbReference>
<sequence>MSLNVLIFGATGLCGSSFVKYAVKERALSVTTISRRKLTVSYEPEKVNSVIEENSENWSHLIPPNTDIVLSGLATTRGEAGKENFYKVDHDLNLALARAAKSQGCTTYVLVSSIGADANSMFFYLKTKGEIERDVLALNFDRTIILRPGPLVGERDKSKGLFNAIVAKLGGLLYKTSLQSLLSYPVYGDDVGKVGIKLALDSTHSEKVQIVESKEILKLLT</sequence>
<dbReference type="PANTHER" id="PTHR14097">
    <property type="entry name" value="OXIDOREDUCTASE HTATIP2"/>
    <property type="match status" value="1"/>
</dbReference>
<evidence type="ECO:0000256" key="3">
    <source>
        <dbReference type="ARBA" id="ARBA00022787"/>
    </source>
</evidence>
<dbReference type="FunFam" id="3.40.50.720:FF:000366">
    <property type="entry name" value="Protein FMP52, mitochondrial"/>
    <property type="match status" value="1"/>
</dbReference>
<evidence type="ECO:0000256" key="8">
    <source>
        <dbReference type="ARBA" id="ARBA00074024"/>
    </source>
</evidence>
<dbReference type="AlphaFoldDB" id="A0A1G4JIB9"/>
<keyword evidence="6" id="KW-0472">Membrane</keyword>
<dbReference type="SUPFAM" id="SSF51735">
    <property type="entry name" value="NAD(P)-binding Rossmann-fold domains"/>
    <property type="match status" value="1"/>
</dbReference>
<evidence type="ECO:0000313" key="10">
    <source>
        <dbReference type="Proteomes" id="UP000190274"/>
    </source>
</evidence>
<dbReference type="OrthoDB" id="430436at2759"/>